<comment type="subcellular location">
    <subcellularLocation>
        <location evidence="2">Nucleus</location>
        <location evidence="2">Nucleolus</location>
    </subcellularLocation>
    <subcellularLocation>
        <location evidence="3">Nucleus</location>
        <location evidence="3">Nucleoplasm</location>
    </subcellularLocation>
</comment>
<comment type="similarity">
    <text evidence="4">Belongs to the alkB family.</text>
</comment>
<dbReference type="EC" id="1.14.11.33" evidence="24"/>
<comment type="catalytic activity">
    <reaction evidence="13">
        <text>an N(1)-methyl-2'-deoxyadenosine in single-stranded DNA + 2-oxoglutarate + O2 = a 2'-deoxyadenosine in single-stranded DNA + formaldehyde + succinate + CO2 + H(+)</text>
        <dbReference type="Rhea" id="RHEA:70447"/>
        <dbReference type="Rhea" id="RHEA-COMP:17895"/>
        <dbReference type="Rhea" id="RHEA-COMP:17896"/>
        <dbReference type="ChEBI" id="CHEBI:15378"/>
        <dbReference type="ChEBI" id="CHEBI:15379"/>
        <dbReference type="ChEBI" id="CHEBI:16526"/>
        <dbReference type="ChEBI" id="CHEBI:16810"/>
        <dbReference type="ChEBI" id="CHEBI:16842"/>
        <dbReference type="ChEBI" id="CHEBI:30031"/>
        <dbReference type="ChEBI" id="CHEBI:90615"/>
        <dbReference type="ChEBI" id="CHEBI:139096"/>
    </reaction>
    <physiologicalReaction direction="left-to-right" evidence="13">
        <dbReference type="Rhea" id="RHEA:70448"/>
    </physiologicalReaction>
</comment>
<evidence type="ECO:0000256" key="18">
    <source>
        <dbReference type="ARBA" id="ARBA00051755"/>
    </source>
</evidence>
<dbReference type="Pfam" id="PF13532">
    <property type="entry name" value="2OG-FeII_Oxy_2"/>
    <property type="match status" value="1"/>
</dbReference>
<evidence type="ECO:0000256" key="10">
    <source>
        <dbReference type="ARBA" id="ARBA00023004"/>
    </source>
</evidence>
<dbReference type="GO" id="GO:0006307">
    <property type="term" value="P:DNA alkylation repair"/>
    <property type="evidence" value="ECO:0007669"/>
    <property type="project" value="UniProtKB-ARBA"/>
</dbReference>
<keyword evidence="6" id="KW-0227">DNA damage</keyword>
<keyword evidence="12" id="KW-0539">Nucleus</keyword>
<evidence type="ECO:0000256" key="20">
    <source>
        <dbReference type="ARBA" id="ARBA00052627"/>
    </source>
</evidence>
<dbReference type="SUPFAM" id="SSF51197">
    <property type="entry name" value="Clavaminate synthase-like"/>
    <property type="match status" value="1"/>
</dbReference>
<evidence type="ECO:0000256" key="21">
    <source>
        <dbReference type="ARBA" id="ARBA00052800"/>
    </source>
</evidence>
<evidence type="ECO:0000256" key="13">
    <source>
        <dbReference type="ARBA" id="ARBA00051010"/>
    </source>
</evidence>
<feature type="binding site" evidence="28">
    <location>
        <position position="249"/>
    </location>
    <ligand>
        <name>2-oxoglutarate</name>
        <dbReference type="ChEBI" id="CHEBI:16810"/>
    </ligand>
</feature>
<evidence type="ECO:0000256" key="9">
    <source>
        <dbReference type="ARBA" id="ARBA00023002"/>
    </source>
</evidence>
<dbReference type="InterPro" id="IPR032852">
    <property type="entry name" value="ALKBH2"/>
</dbReference>
<feature type="binding site" evidence="28">
    <location>
        <position position="247"/>
    </location>
    <ligand>
        <name>2-oxoglutarate</name>
        <dbReference type="ChEBI" id="CHEBI:16810"/>
    </ligand>
</feature>
<evidence type="ECO:0000256" key="19">
    <source>
        <dbReference type="ARBA" id="ARBA00052597"/>
    </source>
</evidence>
<dbReference type="Proteomes" id="UP001044222">
    <property type="component" value="Chromosome 10"/>
</dbReference>
<evidence type="ECO:0000313" key="32">
    <source>
        <dbReference type="Proteomes" id="UP001044222"/>
    </source>
</evidence>
<dbReference type="Gene3D" id="2.60.120.590">
    <property type="entry name" value="Alpha-ketoglutarate-dependent dioxygenase AlkB-like"/>
    <property type="match status" value="1"/>
</dbReference>
<dbReference type="InterPro" id="IPR027450">
    <property type="entry name" value="AlkB-like"/>
</dbReference>
<comment type="catalytic activity">
    <reaction evidence="19">
        <text>a 3,N(4)-etheno-2'-deoxycytidine in single-stranded DNA + 2-oxoglutarate + O2 + H2O = a 2'-deoxycytidine in single-stranded DNA + glyoxal + succinate + CO2</text>
        <dbReference type="Rhea" id="RHEA:70471"/>
        <dbReference type="Rhea" id="RHEA-COMP:12846"/>
        <dbReference type="Rhea" id="RHEA-COMP:17906"/>
        <dbReference type="ChEBI" id="CHEBI:15377"/>
        <dbReference type="ChEBI" id="CHEBI:15379"/>
        <dbReference type="ChEBI" id="CHEBI:16526"/>
        <dbReference type="ChEBI" id="CHEBI:16810"/>
        <dbReference type="ChEBI" id="CHEBI:30031"/>
        <dbReference type="ChEBI" id="CHEBI:34779"/>
        <dbReference type="ChEBI" id="CHEBI:85452"/>
        <dbReference type="ChEBI" id="CHEBI:189585"/>
    </reaction>
    <physiologicalReaction direction="left-to-right" evidence="19">
        <dbReference type="Rhea" id="RHEA:70472"/>
    </physiologicalReaction>
</comment>
<evidence type="ECO:0000256" key="14">
    <source>
        <dbReference type="ARBA" id="ARBA00051165"/>
    </source>
</evidence>
<proteinExistence type="inferred from homology"/>
<comment type="cofactor">
    <cofactor evidence="1">
        <name>Fe(2+)</name>
        <dbReference type="ChEBI" id="CHEBI:29033"/>
    </cofactor>
</comment>
<comment type="subunit">
    <text evidence="23">Interacts with PCNA homotrimer; this interaction is enhanced during the S-phase of the cell cycle. Interacts with nucleolar proteins NCL, UBTF and NPM1. Interacts with XRCC5-XRCC6 heterodimer.</text>
</comment>
<comment type="catalytic activity">
    <reaction evidence="22">
        <text>a methylated nucleobase within DNA + 2-oxoglutarate + O2 = a nucleobase within DNA + formaldehyde + succinate + CO2</text>
        <dbReference type="Rhea" id="RHEA:30299"/>
        <dbReference type="Rhea" id="RHEA-COMP:12192"/>
        <dbReference type="Rhea" id="RHEA-COMP:12193"/>
        <dbReference type="ChEBI" id="CHEBI:15379"/>
        <dbReference type="ChEBI" id="CHEBI:16526"/>
        <dbReference type="ChEBI" id="CHEBI:16810"/>
        <dbReference type="ChEBI" id="CHEBI:16842"/>
        <dbReference type="ChEBI" id="CHEBI:30031"/>
        <dbReference type="ChEBI" id="CHEBI:32875"/>
        <dbReference type="ChEBI" id="CHEBI:64428"/>
        <dbReference type="EC" id="1.14.11.33"/>
    </reaction>
    <physiologicalReaction direction="left-to-right" evidence="22">
        <dbReference type="Rhea" id="RHEA:30300"/>
    </physiologicalReaction>
</comment>
<dbReference type="PROSITE" id="PS51471">
    <property type="entry name" value="FE2OG_OXY"/>
    <property type="match status" value="1"/>
</dbReference>
<evidence type="ECO:0000256" key="3">
    <source>
        <dbReference type="ARBA" id="ARBA00004642"/>
    </source>
</evidence>
<dbReference type="PANTHER" id="PTHR31573:SF1">
    <property type="entry name" value="DNA OXIDATIVE DEMETHYLASE ALKBH2"/>
    <property type="match status" value="1"/>
</dbReference>
<organism evidence="31 32">
    <name type="scientific">Anguilla anguilla</name>
    <name type="common">European freshwater eel</name>
    <name type="synonym">Muraena anguilla</name>
    <dbReference type="NCBI Taxonomy" id="7936"/>
    <lineage>
        <taxon>Eukaryota</taxon>
        <taxon>Metazoa</taxon>
        <taxon>Chordata</taxon>
        <taxon>Craniata</taxon>
        <taxon>Vertebrata</taxon>
        <taxon>Euteleostomi</taxon>
        <taxon>Actinopterygii</taxon>
        <taxon>Neopterygii</taxon>
        <taxon>Teleostei</taxon>
        <taxon>Anguilliformes</taxon>
        <taxon>Anguillidae</taxon>
        <taxon>Anguilla</taxon>
    </lineage>
</organism>
<comment type="catalytic activity">
    <reaction evidence="21">
        <text>an N(1)-methyl-2'-deoxyadenosine in double-stranded DNA + 2-oxoglutarate + O2 = a 2'-deoxyadenosine in double-stranded DNA + formaldehyde + succinate + CO2 + H(+)</text>
        <dbReference type="Rhea" id="RHEA:70443"/>
        <dbReference type="Rhea" id="RHEA-COMP:14236"/>
        <dbReference type="Rhea" id="RHEA-COMP:17897"/>
        <dbReference type="ChEBI" id="CHEBI:15378"/>
        <dbReference type="ChEBI" id="CHEBI:15379"/>
        <dbReference type="ChEBI" id="CHEBI:16526"/>
        <dbReference type="ChEBI" id="CHEBI:16810"/>
        <dbReference type="ChEBI" id="CHEBI:16842"/>
        <dbReference type="ChEBI" id="CHEBI:30031"/>
        <dbReference type="ChEBI" id="CHEBI:90615"/>
        <dbReference type="ChEBI" id="CHEBI:139096"/>
    </reaction>
    <physiologicalReaction direction="left-to-right" evidence="21">
        <dbReference type="Rhea" id="RHEA:70444"/>
    </physiologicalReaction>
</comment>
<feature type="binding site" evidence="28">
    <location>
        <position position="243"/>
    </location>
    <ligand>
        <name>2-oxoglutarate</name>
        <dbReference type="ChEBI" id="CHEBI:16810"/>
    </ligand>
</feature>
<evidence type="ECO:0000256" key="16">
    <source>
        <dbReference type="ARBA" id="ARBA00051376"/>
    </source>
</evidence>
<dbReference type="EMBL" id="JAFIRN010000010">
    <property type="protein sequence ID" value="KAG5840363.1"/>
    <property type="molecule type" value="Genomic_DNA"/>
</dbReference>
<keyword evidence="10" id="KW-0408">Iron</keyword>
<comment type="catalytic activity">
    <reaction evidence="20">
        <text>a 1,N(6)-etheno-2'-deoxyadenosine in double-stranded DNA + 2-oxoglutarate + O2 + H2O = a 2'-deoxyadenosine in double-stranded DNA + glyoxal + succinate + CO2</text>
        <dbReference type="Rhea" id="RHEA:70463"/>
        <dbReference type="Rhea" id="RHEA-COMP:17897"/>
        <dbReference type="Rhea" id="RHEA-COMP:17903"/>
        <dbReference type="ChEBI" id="CHEBI:15377"/>
        <dbReference type="ChEBI" id="CHEBI:15379"/>
        <dbReference type="ChEBI" id="CHEBI:16526"/>
        <dbReference type="ChEBI" id="CHEBI:16810"/>
        <dbReference type="ChEBI" id="CHEBI:30031"/>
        <dbReference type="ChEBI" id="CHEBI:34779"/>
        <dbReference type="ChEBI" id="CHEBI:90615"/>
        <dbReference type="ChEBI" id="CHEBI:189583"/>
    </reaction>
    <physiologicalReaction direction="left-to-right" evidence="20">
        <dbReference type="Rhea" id="RHEA:70464"/>
    </physiologicalReaction>
</comment>
<evidence type="ECO:0000256" key="6">
    <source>
        <dbReference type="ARBA" id="ARBA00022763"/>
    </source>
</evidence>
<keyword evidence="7" id="KW-0460">Magnesium</keyword>
<feature type="binding site" evidence="28">
    <location>
        <position position="231"/>
    </location>
    <ligand>
        <name>2-oxoglutarate</name>
        <dbReference type="ChEBI" id="CHEBI:16810"/>
    </ligand>
</feature>
<evidence type="ECO:0000256" key="27">
    <source>
        <dbReference type="ARBA" id="ARBA00081727"/>
    </source>
</evidence>
<feature type="domain" description="Fe2OG dioxygenase" evidence="30">
    <location>
        <begin position="147"/>
        <end position="252"/>
    </location>
</feature>
<evidence type="ECO:0000256" key="12">
    <source>
        <dbReference type="ARBA" id="ARBA00023242"/>
    </source>
</evidence>
<dbReference type="GO" id="GO:0035516">
    <property type="term" value="F:broad specificity oxidative DNA demethylase activity"/>
    <property type="evidence" value="ECO:0007669"/>
    <property type="project" value="UniProtKB-EC"/>
</dbReference>
<dbReference type="GO" id="GO:0005654">
    <property type="term" value="C:nucleoplasm"/>
    <property type="evidence" value="ECO:0007669"/>
    <property type="project" value="UniProtKB-SubCell"/>
</dbReference>
<feature type="region of interest" description="Disordered" evidence="29">
    <location>
        <begin position="250"/>
        <end position="273"/>
    </location>
</feature>
<feature type="binding site" evidence="28">
    <location>
        <position position="169"/>
    </location>
    <ligand>
        <name>substrate</name>
    </ligand>
</feature>
<feature type="binding site" evidence="28">
    <location>
        <position position="154"/>
    </location>
    <ligand>
        <name>2-oxoglutarate</name>
        <dbReference type="ChEBI" id="CHEBI:16810"/>
    </ligand>
</feature>
<evidence type="ECO:0000256" key="2">
    <source>
        <dbReference type="ARBA" id="ARBA00004604"/>
    </source>
</evidence>
<dbReference type="GO" id="GO:0005730">
    <property type="term" value="C:nucleolus"/>
    <property type="evidence" value="ECO:0007669"/>
    <property type="project" value="UniProtKB-SubCell"/>
</dbReference>
<evidence type="ECO:0000256" key="25">
    <source>
        <dbReference type="ARBA" id="ARBA00072134"/>
    </source>
</evidence>
<evidence type="ECO:0000256" key="7">
    <source>
        <dbReference type="ARBA" id="ARBA00022842"/>
    </source>
</evidence>
<keyword evidence="9" id="KW-0560">Oxidoreductase</keyword>
<comment type="catalytic activity">
    <reaction evidence="16">
        <text>an N(3)-methyl-2'-deoxycytidine in double-stranded DNA + 2-oxoglutarate + O2 = a 2'-deoxycytidine in double-stranded DNA + formaldehyde + succinate + CO2 + H(+)</text>
        <dbReference type="Rhea" id="RHEA:70439"/>
        <dbReference type="Rhea" id="RHEA-COMP:14237"/>
        <dbReference type="Rhea" id="RHEA-COMP:17070"/>
        <dbReference type="ChEBI" id="CHEBI:15378"/>
        <dbReference type="ChEBI" id="CHEBI:15379"/>
        <dbReference type="ChEBI" id="CHEBI:16526"/>
        <dbReference type="ChEBI" id="CHEBI:16810"/>
        <dbReference type="ChEBI" id="CHEBI:16842"/>
        <dbReference type="ChEBI" id="CHEBI:30031"/>
        <dbReference type="ChEBI" id="CHEBI:85452"/>
        <dbReference type="ChEBI" id="CHEBI:139075"/>
    </reaction>
    <physiologicalReaction direction="left-to-right" evidence="16">
        <dbReference type="Rhea" id="RHEA:70440"/>
    </physiologicalReaction>
</comment>
<evidence type="ECO:0000256" key="4">
    <source>
        <dbReference type="ARBA" id="ARBA00007879"/>
    </source>
</evidence>
<feature type="binding site" evidence="28">
    <location>
        <position position="156"/>
    </location>
    <ligand>
        <name>2-oxoglutarate</name>
        <dbReference type="ChEBI" id="CHEBI:16810"/>
    </ligand>
</feature>
<evidence type="ECO:0000256" key="5">
    <source>
        <dbReference type="ARBA" id="ARBA00022723"/>
    </source>
</evidence>
<feature type="binding site" evidence="28">
    <location>
        <begin position="117"/>
        <end position="119"/>
    </location>
    <ligand>
        <name>substrate</name>
    </ligand>
</feature>
<evidence type="ECO:0000256" key="22">
    <source>
        <dbReference type="ARBA" id="ARBA00053025"/>
    </source>
</evidence>
<gene>
    <name evidence="31" type="ORF">ANANG_G00188010</name>
</gene>
<sequence>MDSFVTQTKKRSERSIHWEKEHHCKKFKACDEEEGEEEETSIEEEFSHPLPWKKIEAEGLDCDYAQLFSKDEADRLFKQLEEEVEYFTDEMAQVRVFGKLHSVPRKQATYGDPGLMYTYSGVHHLARPWTPTLEYIHGAVTKATGRTFNFVLVNRYKDGSDHIGEHRDDEKDLDPGFPIASVSLGAARDFVFRHGEARGRNARRQVDPVRLELAHGSLLLMNPPTNQHWYHSLPARRRVLTPRINLTFRHIISPQGPGPSQRPRPSQKLGPSQ</sequence>
<comment type="catalytic activity">
    <reaction evidence="15">
        <text>a 1,N(6)-etheno-2'-deoxyadenosine in single-stranded DNA + 2-oxoglutarate + O2 + H2O = a 2'-deoxyadenosine in single-stranded DNA + glyoxal + succinate + CO2</text>
        <dbReference type="Rhea" id="RHEA:70459"/>
        <dbReference type="Rhea" id="RHEA-COMP:17896"/>
        <dbReference type="Rhea" id="RHEA-COMP:17904"/>
        <dbReference type="ChEBI" id="CHEBI:15377"/>
        <dbReference type="ChEBI" id="CHEBI:15379"/>
        <dbReference type="ChEBI" id="CHEBI:16526"/>
        <dbReference type="ChEBI" id="CHEBI:16810"/>
        <dbReference type="ChEBI" id="CHEBI:30031"/>
        <dbReference type="ChEBI" id="CHEBI:34779"/>
        <dbReference type="ChEBI" id="CHEBI:90615"/>
        <dbReference type="ChEBI" id="CHEBI:189583"/>
    </reaction>
    <physiologicalReaction direction="left-to-right" evidence="15">
        <dbReference type="Rhea" id="RHEA:70460"/>
    </physiologicalReaction>
</comment>
<evidence type="ECO:0000256" key="23">
    <source>
        <dbReference type="ARBA" id="ARBA00062909"/>
    </source>
</evidence>
<keyword evidence="8" id="KW-0223">Dioxygenase</keyword>
<keyword evidence="32" id="KW-1185">Reference proteome</keyword>
<dbReference type="FunFam" id="2.60.120.590:FF:000004">
    <property type="entry name" value="DNA oxidative demethylase ALKBH2"/>
    <property type="match status" value="1"/>
</dbReference>
<evidence type="ECO:0000256" key="26">
    <source>
        <dbReference type="ARBA" id="ARBA00077989"/>
    </source>
</evidence>
<dbReference type="InterPro" id="IPR037151">
    <property type="entry name" value="AlkB-like_sf"/>
</dbReference>
<evidence type="ECO:0000256" key="15">
    <source>
        <dbReference type="ARBA" id="ARBA00051189"/>
    </source>
</evidence>
<evidence type="ECO:0000259" key="30">
    <source>
        <dbReference type="PROSITE" id="PS51471"/>
    </source>
</evidence>
<evidence type="ECO:0000256" key="24">
    <source>
        <dbReference type="ARBA" id="ARBA00066725"/>
    </source>
</evidence>
<comment type="caution">
    <text evidence="31">The sequence shown here is derived from an EMBL/GenBank/DDBJ whole genome shotgun (WGS) entry which is preliminary data.</text>
</comment>
<feature type="binding site" evidence="28">
    <location>
        <begin position="97"/>
        <end position="99"/>
    </location>
    <ligand>
        <name>substrate</name>
    </ligand>
</feature>
<dbReference type="GO" id="GO:0008198">
    <property type="term" value="F:ferrous iron binding"/>
    <property type="evidence" value="ECO:0007669"/>
    <property type="project" value="TreeGrafter"/>
</dbReference>
<protein>
    <recommendedName>
        <fullName evidence="25">DNA oxidative demethylase ALKBH2</fullName>
        <ecNumber evidence="24">1.14.11.33</ecNumber>
    </recommendedName>
    <alternativeName>
        <fullName evidence="26">Alkylated DNA repair protein alkB homolog 2</fullName>
    </alternativeName>
    <alternativeName>
        <fullName evidence="27">Alpha-ketoglutarate-dependent dioxygenase alkB homolog 2</fullName>
    </alternativeName>
</protein>
<comment type="catalytic activity">
    <reaction evidence="17">
        <text>a 3,N(4)-etheno-2'-deoxycytidine in double-stranded DNA + 2-oxoglutarate + O2 + H2O = a 2'-deoxycytidine in double-stranded DNA + glyoxal + succinate + CO2</text>
        <dbReference type="Rhea" id="RHEA:70467"/>
        <dbReference type="Rhea" id="RHEA-COMP:17070"/>
        <dbReference type="Rhea" id="RHEA-COMP:17905"/>
        <dbReference type="ChEBI" id="CHEBI:15377"/>
        <dbReference type="ChEBI" id="CHEBI:15379"/>
        <dbReference type="ChEBI" id="CHEBI:16526"/>
        <dbReference type="ChEBI" id="CHEBI:16810"/>
        <dbReference type="ChEBI" id="CHEBI:30031"/>
        <dbReference type="ChEBI" id="CHEBI:34779"/>
        <dbReference type="ChEBI" id="CHEBI:85452"/>
        <dbReference type="ChEBI" id="CHEBI:189585"/>
    </reaction>
    <physiologicalReaction direction="left-to-right" evidence="17">
        <dbReference type="Rhea" id="RHEA:70468"/>
    </physiologicalReaction>
</comment>
<evidence type="ECO:0000256" key="29">
    <source>
        <dbReference type="SAM" id="MobiDB-lite"/>
    </source>
</evidence>
<reference evidence="31" key="1">
    <citation type="submission" date="2021-01" db="EMBL/GenBank/DDBJ databases">
        <title>A chromosome-scale assembly of European eel, Anguilla anguilla.</title>
        <authorList>
            <person name="Henkel C."/>
            <person name="Jong-Raadsen S.A."/>
            <person name="Dufour S."/>
            <person name="Weltzien F.-A."/>
            <person name="Palstra A.P."/>
            <person name="Pelster B."/>
            <person name="Spaink H.P."/>
            <person name="Van Den Thillart G.E."/>
            <person name="Jansen H."/>
            <person name="Zahm M."/>
            <person name="Klopp C."/>
            <person name="Cedric C."/>
            <person name="Louis A."/>
            <person name="Berthelot C."/>
            <person name="Parey E."/>
            <person name="Roest Crollius H."/>
            <person name="Montfort J."/>
            <person name="Robinson-Rechavi M."/>
            <person name="Bucao C."/>
            <person name="Bouchez O."/>
            <person name="Gislard M."/>
            <person name="Lluch J."/>
            <person name="Milhes M."/>
            <person name="Lampietro C."/>
            <person name="Lopez Roques C."/>
            <person name="Donnadieu C."/>
            <person name="Braasch I."/>
            <person name="Desvignes T."/>
            <person name="Postlethwait J."/>
            <person name="Bobe J."/>
            <person name="Guiguen Y."/>
            <person name="Dirks R."/>
        </authorList>
    </citation>
    <scope>NUCLEOTIDE SEQUENCE</scope>
    <source>
        <strain evidence="31">Tag_6206</strain>
        <tissue evidence="31">Liver</tissue>
    </source>
</reference>
<evidence type="ECO:0000256" key="28">
    <source>
        <dbReference type="PIRSR" id="PIRSR632852-1"/>
    </source>
</evidence>
<dbReference type="InterPro" id="IPR005123">
    <property type="entry name" value="Oxoglu/Fe-dep_dioxygenase_dom"/>
</dbReference>
<evidence type="ECO:0000256" key="17">
    <source>
        <dbReference type="ARBA" id="ARBA00051434"/>
    </source>
</evidence>
<evidence type="ECO:0000256" key="8">
    <source>
        <dbReference type="ARBA" id="ARBA00022964"/>
    </source>
</evidence>
<comment type="catalytic activity">
    <reaction evidence="14">
        <text>an N(3)-methyl-2'-deoxycytidine in single-stranded DNA + 2-oxoglutarate + O2 = a 2'-deoxycytidine in single-stranded DNA + formaldehyde + succinate + CO2 + H(+)</text>
        <dbReference type="Rhea" id="RHEA:70435"/>
        <dbReference type="Rhea" id="RHEA-COMP:12846"/>
        <dbReference type="Rhea" id="RHEA-COMP:17894"/>
        <dbReference type="ChEBI" id="CHEBI:15378"/>
        <dbReference type="ChEBI" id="CHEBI:15379"/>
        <dbReference type="ChEBI" id="CHEBI:16526"/>
        <dbReference type="ChEBI" id="CHEBI:16810"/>
        <dbReference type="ChEBI" id="CHEBI:16842"/>
        <dbReference type="ChEBI" id="CHEBI:30031"/>
        <dbReference type="ChEBI" id="CHEBI:85452"/>
        <dbReference type="ChEBI" id="CHEBI:139075"/>
    </reaction>
    <physiologicalReaction direction="left-to-right" evidence="14">
        <dbReference type="Rhea" id="RHEA:70436"/>
    </physiologicalReaction>
</comment>
<evidence type="ECO:0000313" key="31">
    <source>
        <dbReference type="EMBL" id="KAG5840363.1"/>
    </source>
</evidence>
<name>A0A9D3M452_ANGAN</name>
<feature type="binding site" evidence="28">
    <location>
        <position position="166"/>
    </location>
    <ligand>
        <name>2-oxoglutarate</name>
        <dbReference type="ChEBI" id="CHEBI:16810"/>
    </ligand>
</feature>
<keyword evidence="5" id="KW-0479">Metal-binding</keyword>
<evidence type="ECO:0000256" key="1">
    <source>
        <dbReference type="ARBA" id="ARBA00001954"/>
    </source>
</evidence>
<dbReference type="GO" id="GO:0051747">
    <property type="term" value="F:cytosine C-5 DNA demethylase activity"/>
    <property type="evidence" value="ECO:0007669"/>
    <property type="project" value="TreeGrafter"/>
</dbReference>
<accession>A0A9D3M452</accession>
<comment type="catalytic activity">
    <reaction evidence="18">
        <text>a 1,N(2)-etheno-2'-deoxyguanosine in double-stranded DNA + 2-oxoglutarate + O2 + H2O = a 2'-deoxyguanosine in double-stranded DNA + glyoxal + succinate + CO2</text>
        <dbReference type="Rhea" id="RHEA:70487"/>
        <dbReference type="Rhea" id="RHEA-COMP:17910"/>
        <dbReference type="Rhea" id="RHEA-COMP:17912"/>
        <dbReference type="ChEBI" id="CHEBI:15377"/>
        <dbReference type="ChEBI" id="CHEBI:15379"/>
        <dbReference type="ChEBI" id="CHEBI:16526"/>
        <dbReference type="ChEBI" id="CHEBI:16810"/>
        <dbReference type="ChEBI" id="CHEBI:30031"/>
        <dbReference type="ChEBI" id="CHEBI:34779"/>
        <dbReference type="ChEBI" id="CHEBI:85445"/>
        <dbReference type="ChEBI" id="CHEBI:189586"/>
    </reaction>
    <physiologicalReaction direction="left-to-right" evidence="18">
        <dbReference type="Rhea" id="RHEA:70488"/>
    </physiologicalReaction>
</comment>
<dbReference type="AlphaFoldDB" id="A0A9D3M452"/>
<keyword evidence="11" id="KW-0234">DNA repair</keyword>
<evidence type="ECO:0000256" key="11">
    <source>
        <dbReference type="ARBA" id="ARBA00023204"/>
    </source>
</evidence>
<dbReference type="PANTHER" id="PTHR31573">
    <property type="entry name" value="ALPHA-KETOGLUTARATE-DEPENDENT DIOXYGENASE ALKB HOMOLOG 2"/>
    <property type="match status" value="1"/>
</dbReference>